<dbReference type="PROSITE" id="PS51532">
    <property type="entry name" value="PITH"/>
    <property type="match status" value="1"/>
</dbReference>
<dbReference type="InterPro" id="IPR013766">
    <property type="entry name" value="Thioredoxin_domain"/>
</dbReference>
<sequence>MQEITTLAQFHAFKSKPLLIIDFYADWCGPCKAISPVFQRLAEKHKGSTSIIFAKVNVDVARDVSSLCGISAMPTFQFWGEGSKKDEIRGADVSGLTRMVESLVASSSVRPGSGTGGTRMGDSRTVQGTRPPVPSGSGGLLRALVDLEHSRALNATPTSSIKAVLRPSFVGATVDSAAGPTLLLYVALTAAVNVTKVKVSVPGAHLDAAPSRIHIGTNVTPAPRDLMALARAETVQSFTVYSDEYVGGVTELSLKPAKFKDVTSLTILIDENVSSRDVTRVSQVELFGTKV</sequence>
<evidence type="ECO:0000259" key="3">
    <source>
        <dbReference type="PROSITE" id="PS51352"/>
    </source>
</evidence>
<dbReference type="InterPro" id="IPR008979">
    <property type="entry name" value="Galactose-bd-like_sf"/>
</dbReference>
<dbReference type="PROSITE" id="PS00194">
    <property type="entry name" value="THIOREDOXIN_1"/>
    <property type="match status" value="1"/>
</dbReference>
<dbReference type="InterPro" id="IPR037047">
    <property type="entry name" value="PITH_dom_sf"/>
</dbReference>
<name>R4XK73_TAPDE</name>
<evidence type="ECO:0000313" key="6">
    <source>
        <dbReference type="Proteomes" id="UP000013776"/>
    </source>
</evidence>
<dbReference type="PANTHER" id="PTHR46115">
    <property type="entry name" value="THIOREDOXIN-LIKE PROTEIN 1"/>
    <property type="match status" value="1"/>
</dbReference>
<dbReference type="Pfam" id="PF00085">
    <property type="entry name" value="Thioredoxin"/>
    <property type="match status" value="1"/>
</dbReference>
<dbReference type="PRINTS" id="PR00421">
    <property type="entry name" value="THIOREDOXIN"/>
</dbReference>
<dbReference type="InterPro" id="IPR036249">
    <property type="entry name" value="Thioredoxin-like_sf"/>
</dbReference>
<dbReference type="CDD" id="cd02947">
    <property type="entry name" value="TRX_family"/>
    <property type="match status" value="1"/>
</dbReference>
<dbReference type="Proteomes" id="UP000013776">
    <property type="component" value="Unassembled WGS sequence"/>
</dbReference>
<accession>R4XK73</accession>
<evidence type="ECO:0000313" key="5">
    <source>
        <dbReference type="EMBL" id="CCG84849.1"/>
    </source>
</evidence>
<evidence type="ECO:0008006" key="7">
    <source>
        <dbReference type="Google" id="ProtNLM"/>
    </source>
</evidence>
<dbReference type="SUPFAM" id="SSF52833">
    <property type="entry name" value="Thioredoxin-like"/>
    <property type="match status" value="1"/>
</dbReference>
<dbReference type="eggNOG" id="KOG0908">
    <property type="taxonomic scope" value="Eukaryota"/>
</dbReference>
<feature type="domain" description="PITH" evidence="4">
    <location>
        <begin position="130"/>
        <end position="291"/>
    </location>
</feature>
<feature type="region of interest" description="Disordered" evidence="2">
    <location>
        <begin position="107"/>
        <end position="138"/>
    </location>
</feature>
<dbReference type="AlphaFoldDB" id="R4XK73"/>
<comment type="caution">
    <text evidence="5">The sequence shown here is derived from an EMBL/GenBank/DDBJ whole genome shotgun (WGS) entry which is preliminary data.</text>
</comment>
<keyword evidence="1" id="KW-1015">Disulfide bond</keyword>
<dbReference type="GO" id="GO:0005737">
    <property type="term" value="C:cytoplasm"/>
    <property type="evidence" value="ECO:0007669"/>
    <property type="project" value="UniProtKB-ARBA"/>
</dbReference>
<feature type="domain" description="Thioredoxin" evidence="3">
    <location>
        <begin position="1"/>
        <end position="105"/>
    </location>
</feature>
<dbReference type="InterPro" id="IPR010400">
    <property type="entry name" value="PITH_dom"/>
</dbReference>
<proteinExistence type="predicted"/>
<organism evidence="5 6">
    <name type="scientific">Taphrina deformans (strain PYCC 5710 / ATCC 11124 / CBS 356.35 / IMI 108563 / JCM 9778 / NBRC 8474)</name>
    <name type="common">Peach leaf curl fungus</name>
    <name type="synonym">Lalaria deformans</name>
    <dbReference type="NCBI Taxonomy" id="1097556"/>
    <lineage>
        <taxon>Eukaryota</taxon>
        <taxon>Fungi</taxon>
        <taxon>Dikarya</taxon>
        <taxon>Ascomycota</taxon>
        <taxon>Taphrinomycotina</taxon>
        <taxon>Taphrinomycetes</taxon>
        <taxon>Taphrinales</taxon>
        <taxon>Taphrinaceae</taxon>
        <taxon>Taphrina</taxon>
    </lineage>
</organism>
<evidence type="ECO:0000256" key="2">
    <source>
        <dbReference type="SAM" id="MobiDB-lite"/>
    </source>
</evidence>
<dbReference type="EMBL" id="CAHR02000324">
    <property type="protein sequence ID" value="CCG84849.1"/>
    <property type="molecule type" value="Genomic_DNA"/>
</dbReference>
<dbReference type="Pfam" id="PF06201">
    <property type="entry name" value="PITH"/>
    <property type="match status" value="1"/>
</dbReference>
<gene>
    <name evidence="5" type="ORF">TAPDE_005396</name>
</gene>
<keyword evidence="6" id="KW-1185">Reference proteome</keyword>
<protein>
    <recommendedName>
        <fullName evidence="7">Thioredoxin domain-containing protein</fullName>
    </recommendedName>
</protein>
<reference evidence="5 6" key="1">
    <citation type="journal article" date="2013" name="MBio">
        <title>Genome sequencing of the plant pathogen Taphrina deformans, the causal agent of peach leaf curl.</title>
        <authorList>
            <person name="Cisse O.H."/>
            <person name="Almeida J.M.G.C.F."/>
            <person name="Fonseca A."/>
            <person name="Kumar A.A."/>
            <person name="Salojaervi J."/>
            <person name="Overmyer K."/>
            <person name="Hauser P.M."/>
            <person name="Pagni M."/>
        </authorList>
    </citation>
    <scope>NUCLEOTIDE SEQUENCE [LARGE SCALE GENOMIC DNA]</scope>
    <source>
        <strain evidence="6">PYCC 5710 / ATCC 11124 / CBS 356.35 / IMI 108563 / JCM 9778 / NBRC 8474</strain>
    </source>
</reference>
<dbReference type="OrthoDB" id="10263751at2759"/>
<dbReference type="Gene3D" id="2.60.120.470">
    <property type="entry name" value="PITH domain"/>
    <property type="match status" value="1"/>
</dbReference>
<dbReference type="VEuPathDB" id="FungiDB:TAPDE_005396"/>
<dbReference type="Gene3D" id="3.40.30.10">
    <property type="entry name" value="Glutaredoxin"/>
    <property type="match status" value="1"/>
</dbReference>
<evidence type="ECO:0000259" key="4">
    <source>
        <dbReference type="PROSITE" id="PS51532"/>
    </source>
</evidence>
<evidence type="ECO:0000256" key="1">
    <source>
        <dbReference type="ARBA" id="ARBA00023157"/>
    </source>
</evidence>
<dbReference type="PROSITE" id="PS51352">
    <property type="entry name" value="THIOREDOXIN_2"/>
    <property type="match status" value="1"/>
</dbReference>
<dbReference type="SUPFAM" id="SSF49785">
    <property type="entry name" value="Galactose-binding domain-like"/>
    <property type="match status" value="1"/>
</dbReference>
<dbReference type="InterPro" id="IPR017937">
    <property type="entry name" value="Thioredoxin_CS"/>
</dbReference>
<dbReference type="STRING" id="1097556.R4XK73"/>